<evidence type="ECO:0000256" key="1">
    <source>
        <dbReference type="SAM" id="MobiDB-lite"/>
    </source>
</evidence>
<comment type="caution">
    <text evidence="2">The sequence shown here is derived from an EMBL/GenBank/DDBJ whole genome shotgun (WGS) entry which is preliminary data.</text>
</comment>
<dbReference type="PANTHER" id="PTHR36323:SF1">
    <property type="entry name" value="MYOTUBULARIN-LIKE PROTEIN"/>
    <property type="match status" value="1"/>
</dbReference>
<dbReference type="PANTHER" id="PTHR36323">
    <property type="entry name" value="MYOTUBULARIN-LIKE PROTEIN"/>
    <property type="match status" value="1"/>
</dbReference>
<evidence type="ECO:0000313" key="2">
    <source>
        <dbReference type="EMBL" id="KAK9271390.1"/>
    </source>
</evidence>
<dbReference type="EMBL" id="JBBPBK010000014">
    <property type="protein sequence ID" value="KAK9271390.1"/>
    <property type="molecule type" value="Genomic_DNA"/>
</dbReference>
<feature type="compositionally biased region" description="Polar residues" evidence="1">
    <location>
        <begin position="106"/>
        <end position="120"/>
    </location>
</feature>
<sequence length="195" mass="21904">MRSEFSRQFRHQKLHERSSFLPMLCSKPSIKDVSLPQWKDRSASFSDDPLSPRVGCMGQVKRNNRVVGYPSTTTLHRFPTTPTKSQDRSIKYFKLKKLFSGKNLLTPPSTAATNSSCSSRGRQKSDYDSSENSVSISVVDLDPPLPVPKRPVQQRNDGDSDGINLWKRRSGGLALKSLQVQQIHLSNQFLQPTSA</sequence>
<feature type="region of interest" description="Disordered" evidence="1">
    <location>
        <begin position="104"/>
        <end position="165"/>
    </location>
</feature>
<gene>
    <name evidence="2" type="ORF">L1049_026980</name>
</gene>
<accession>A0AAP0NEC3</accession>
<proteinExistence type="predicted"/>
<dbReference type="Proteomes" id="UP001415857">
    <property type="component" value="Unassembled WGS sequence"/>
</dbReference>
<organism evidence="2 3">
    <name type="scientific">Liquidambar formosana</name>
    <name type="common">Formosan gum</name>
    <dbReference type="NCBI Taxonomy" id="63359"/>
    <lineage>
        <taxon>Eukaryota</taxon>
        <taxon>Viridiplantae</taxon>
        <taxon>Streptophyta</taxon>
        <taxon>Embryophyta</taxon>
        <taxon>Tracheophyta</taxon>
        <taxon>Spermatophyta</taxon>
        <taxon>Magnoliopsida</taxon>
        <taxon>eudicotyledons</taxon>
        <taxon>Gunneridae</taxon>
        <taxon>Pentapetalae</taxon>
        <taxon>Saxifragales</taxon>
        <taxon>Altingiaceae</taxon>
        <taxon>Liquidambar</taxon>
    </lineage>
</organism>
<name>A0AAP0NEC3_LIQFO</name>
<protein>
    <submittedName>
        <fullName evidence="2">Uncharacterized protein</fullName>
    </submittedName>
</protein>
<evidence type="ECO:0000313" key="3">
    <source>
        <dbReference type="Proteomes" id="UP001415857"/>
    </source>
</evidence>
<reference evidence="2 3" key="1">
    <citation type="journal article" date="2024" name="Plant J.">
        <title>Genome sequences and population genomics reveal climatic adaptation and genomic divergence between two closely related sweetgum species.</title>
        <authorList>
            <person name="Xu W.Q."/>
            <person name="Ren C.Q."/>
            <person name="Zhang X.Y."/>
            <person name="Comes H.P."/>
            <person name="Liu X.H."/>
            <person name="Li Y.G."/>
            <person name="Kettle C.J."/>
            <person name="Jalonen R."/>
            <person name="Gaisberger H."/>
            <person name="Ma Y.Z."/>
            <person name="Qiu Y.X."/>
        </authorList>
    </citation>
    <scope>NUCLEOTIDE SEQUENCE [LARGE SCALE GENOMIC DNA]</scope>
    <source>
        <strain evidence="2">Hangzhou</strain>
    </source>
</reference>
<keyword evidence="3" id="KW-1185">Reference proteome</keyword>
<dbReference type="AlphaFoldDB" id="A0AAP0NEC3"/>